<organism evidence="1 2">
    <name type="scientific">Setaria viridis</name>
    <name type="common">Green bristlegrass</name>
    <name type="synonym">Setaria italica subsp. viridis</name>
    <dbReference type="NCBI Taxonomy" id="4556"/>
    <lineage>
        <taxon>Eukaryota</taxon>
        <taxon>Viridiplantae</taxon>
        <taxon>Streptophyta</taxon>
        <taxon>Embryophyta</taxon>
        <taxon>Tracheophyta</taxon>
        <taxon>Spermatophyta</taxon>
        <taxon>Magnoliopsida</taxon>
        <taxon>Liliopsida</taxon>
        <taxon>Poales</taxon>
        <taxon>Poaceae</taxon>
        <taxon>PACMAD clade</taxon>
        <taxon>Panicoideae</taxon>
        <taxon>Panicodae</taxon>
        <taxon>Paniceae</taxon>
        <taxon>Cenchrinae</taxon>
        <taxon>Setaria</taxon>
    </lineage>
</organism>
<protein>
    <submittedName>
        <fullName evidence="1">Uncharacterized protein</fullName>
    </submittedName>
</protein>
<dbReference type="EMBL" id="CM016552">
    <property type="protein sequence ID" value="TKW40929.1"/>
    <property type="molecule type" value="Genomic_DNA"/>
</dbReference>
<proteinExistence type="predicted"/>
<gene>
    <name evidence="1" type="ORF">SEVIR_1G279600v2</name>
</gene>
<accession>A0A4U6WI02</accession>
<evidence type="ECO:0000313" key="1">
    <source>
        <dbReference type="EMBL" id="TKW40929.1"/>
    </source>
</evidence>
<sequence length="130" mass="14995">MAFRKRLLQITSRSANLRLRLLVNQHHAVIAAVSLPSKGSKKKKQGGEQLLCKHCEKLLQSKQYYGICKKIWHYTDGVNWVCCDECQIWVHVECDLTCNNLEDLENRLFLYGLQIKIQTSGRSTSSLLFL</sequence>
<dbReference type="Gramene" id="TKW40929">
    <property type="protein sequence ID" value="TKW40929"/>
    <property type="gene ID" value="SEVIR_1G279600v2"/>
</dbReference>
<evidence type="ECO:0000313" key="2">
    <source>
        <dbReference type="Proteomes" id="UP000298652"/>
    </source>
</evidence>
<name>A0A4U6WI02_SETVI</name>
<dbReference type="AlphaFoldDB" id="A0A4U6WI02"/>
<keyword evidence="2" id="KW-1185">Reference proteome</keyword>
<reference evidence="1" key="1">
    <citation type="submission" date="2019-03" db="EMBL/GenBank/DDBJ databases">
        <title>WGS assembly of Setaria viridis.</title>
        <authorList>
            <person name="Huang P."/>
            <person name="Jenkins J."/>
            <person name="Grimwood J."/>
            <person name="Barry K."/>
            <person name="Healey A."/>
            <person name="Mamidi S."/>
            <person name="Sreedasyam A."/>
            <person name="Shu S."/>
            <person name="Feldman M."/>
            <person name="Wu J."/>
            <person name="Yu Y."/>
            <person name="Chen C."/>
            <person name="Johnson J."/>
            <person name="Rokhsar D."/>
            <person name="Baxter I."/>
            <person name="Schmutz J."/>
            <person name="Brutnell T."/>
            <person name="Kellogg E."/>
        </authorList>
    </citation>
    <scope>NUCLEOTIDE SEQUENCE [LARGE SCALE GENOMIC DNA]</scope>
</reference>
<dbReference type="Proteomes" id="UP000298652">
    <property type="component" value="Chromosome 1"/>
</dbReference>